<dbReference type="InterPro" id="IPR000276">
    <property type="entry name" value="GPCR_Rhodpsn"/>
</dbReference>
<keyword evidence="2 8" id="KW-0812">Transmembrane</keyword>
<feature type="transmembrane region" description="Helical" evidence="8">
    <location>
        <begin position="129"/>
        <end position="149"/>
    </location>
</feature>
<dbReference type="VEuPathDB" id="VectorBase:BGLB039852"/>
<evidence type="ECO:0000256" key="3">
    <source>
        <dbReference type="ARBA" id="ARBA00022989"/>
    </source>
</evidence>
<protein>
    <recommendedName>
        <fullName evidence="9">G-protein coupled receptors family 1 profile domain-containing protein</fullName>
    </recommendedName>
</protein>
<reference evidence="10" key="1">
    <citation type="submission" date="2020-05" db="UniProtKB">
        <authorList>
            <consortium name="EnsemblMetazoa"/>
        </authorList>
    </citation>
    <scope>IDENTIFICATION</scope>
    <source>
        <strain evidence="10">BB02</strain>
    </source>
</reference>
<dbReference type="VEuPathDB" id="VectorBase:BGLAX_042273"/>
<feature type="transmembrane region" description="Helical" evidence="8">
    <location>
        <begin position="90"/>
        <end position="114"/>
    </location>
</feature>
<keyword evidence="4" id="KW-0297">G-protein coupled receptor</keyword>
<proteinExistence type="predicted"/>
<evidence type="ECO:0000256" key="5">
    <source>
        <dbReference type="ARBA" id="ARBA00023136"/>
    </source>
</evidence>
<dbReference type="PRINTS" id="PR00237">
    <property type="entry name" value="GPCRRHODOPSN"/>
</dbReference>
<dbReference type="PROSITE" id="PS50262">
    <property type="entry name" value="G_PROTEIN_RECEP_F1_2"/>
    <property type="match status" value="1"/>
</dbReference>
<feature type="transmembrane region" description="Helical" evidence="8">
    <location>
        <begin position="377"/>
        <end position="396"/>
    </location>
</feature>
<dbReference type="GO" id="GO:0016020">
    <property type="term" value="C:membrane"/>
    <property type="evidence" value="ECO:0007669"/>
    <property type="project" value="UniProtKB-SubCell"/>
</dbReference>
<feature type="transmembrane region" description="Helical" evidence="8">
    <location>
        <begin position="169"/>
        <end position="188"/>
    </location>
</feature>
<dbReference type="RefSeq" id="XP_013089712.2">
    <property type="nucleotide sequence ID" value="XM_013234258.2"/>
</dbReference>
<comment type="subcellular location">
    <subcellularLocation>
        <location evidence="1">Membrane</location>
        <topology evidence="1">Multi-pass membrane protein</topology>
    </subcellularLocation>
</comment>
<evidence type="ECO:0000256" key="2">
    <source>
        <dbReference type="ARBA" id="ARBA00022692"/>
    </source>
</evidence>
<gene>
    <name evidence="10" type="primary">106073647</name>
</gene>
<evidence type="ECO:0000313" key="10">
    <source>
        <dbReference type="EnsemblMetazoa" id="BGLB039852-PA"/>
    </source>
</evidence>
<organism evidence="10 11">
    <name type="scientific">Biomphalaria glabrata</name>
    <name type="common">Bloodfluke planorb</name>
    <name type="synonym">Freshwater snail</name>
    <dbReference type="NCBI Taxonomy" id="6526"/>
    <lineage>
        <taxon>Eukaryota</taxon>
        <taxon>Metazoa</taxon>
        <taxon>Spiralia</taxon>
        <taxon>Lophotrochozoa</taxon>
        <taxon>Mollusca</taxon>
        <taxon>Gastropoda</taxon>
        <taxon>Heterobranchia</taxon>
        <taxon>Euthyneura</taxon>
        <taxon>Panpulmonata</taxon>
        <taxon>Hygrophila</taxon>
        <taxon>Lymnaeoidea</taxon>
        <taxon>Planorbidae</taxon>
        <taxon>Biomphalaria</taxon>
    </lineage>
</organism>
<dbReference type="KEGG" id="bgt:106073647"/>
<feature type="transmembrane region" description="Helical" evidence="8">
    <location>
        <begin position="216"/>
        <end position="241"/>
    </location>
</feature>
<evidence type="ECO:0000256" key="6">
    <source>
        <dbReference type="ARBA" id="ARBA00023170"/>
    </source>
</evidence>
<dbReference type="OrthoDB" id="6082926at2759"/>
<evidence type="ECO:0000256" key="7">
    <source>
        <dbReference type="ARBA" id="ARBA00023224"/>
    </source>
</evidence>
<dbReference type="InterPro" id="IPR017452">
    <property type="entry name" value="GPCR_Rhodpsn_7TM"/>
</dbReference>
<dbReference type="AlphaFoldDB" id="A0A2C9M8S1"/>
<feature type="transmembrane region" description="Helical" evidence="8">
    <location>
        <begin position="336"/>
        <end position="357"/>
    </location>
</feature>
<feature type="transmembrane region" description="Helical" evidence="8">
    <location>
        <begin position="57"/>
        <end position="78"/>
    </location>
</feature>
<keyword evidence="5 8" id="KW-0472">Membrane</keyword>
<dbReference type="EnsemblMetazoa" id="BGLB039852-RA">
    <property type="protein sequence ID" value="BGLB039852-PA"/>
    <property type="gene ID" value="BGLB039852"/>
</dbReference>
<evidence type="ECO:0000259" key="9">
    <source>
        <dbReference type="PROSITE" id="PS50262"/>
    </source>
</evidence>
<evidence type="ECO:0000256" key="4">
    <source>
        <dbReference type="ARBA" id="ARBA00023040"/>
    </source>
</evidence>
<accession>A0A2C9M8S1</accession>
<keyword evidence="7" id="KW-0807">Transducer</keyword>
<evidence type="ECO:0000313" key="11">
    <source>
        <dbReference type="Proteomes" id="UP000076420"/>
    </source>
</evidence>
<dbReference type="PANTHER" id="PTHR24238">
    <property type="entry name" value="G-PROTEIN COUPLED RECEPTOR"/>
    <property type="match status" value="1"/>
</dbReference>
<dbReference type="SUPFAM" id="SSF81321">
    <property type="entry name" value="Family A G protein-coupled receptor-like"/>
    <property type="match status" value="1"/>
</dbReference>
<dbReference type="GO" id="GO:0004930">
    <property type="term" value="F:G protein-coupled receptor activity"/>
    <property type="evidence" value="ECO:0007669"/>
    <property type="project" value="UniProtKB-KW"/>
</dbReference>
<keyword evidence="6" id="KW-0675">Receptor</keyword>
<evidence type="ECO:0000256" key="1">
    <source>
        <dbReference type="ARBA" id="ARBA00004141"/>
    </source>
</evidence>
<dbReference type="Gene3D" id="1.20.1070.10">
    <property type="entry name" value="Rhodopsin 7-helix transmembrane proteins"/>
    <property type="match status" value="1"/>
</dbReference>
<feature type="domain" description="G-protein coupled receptors family 1 profile" evidence="9">
    <location>
        <begin position="70"/>
        <end position="393"/>
    </location>
</feature>
<dbReference type="Pfam" id="PF00001">
    <property type="entry name" value="7tm_1"/>
    <property type="match status" value="1"/>
</dbReference>
<dbReference type="CDD" id="cd00637">
    <property type="entry name" value="7tm_classA_rhodopsin-like"/>
    <property type="match status" value="1"/>
</dbReference>
<dbReference type="STRING" id="6526.A0A2C9M8S1"/>
<name>A0A2C9M8S1_BIOGL</name>
<keyword evidence="3 8" id="KW-1133">Transmembrane helix</keyword>
<evidence type="ECO:0000256" key="8">
    <source>
        <dbReference type="SAM" id="Phobius"/>
    </source>
</evidence>
<dbReference type="PANTHER" id="PTHR24238:SF47">
    <property type="entry name" value="ECDYSTEROIDS_DOPAMINE RECEPTOR-RELATED"/>
    <property type="match status" value="1"/>
</dbReference>
<dbReference type="Proteomes" id="UP000076420">
    <property type="component" value="Unassembled WGS sequence"/>
</dbReference>
<sequence>MFMSFDFVYVNTESHAPMTTVLPPNHTFISSDILDEDRRVYLDSLQGETNIRNIPTFIFLVAMAMVGLFGNSLILLIYSGRKKKTSTIVFIQSIAVVDLITNVIVIPLTIYVLFHTWDFNNHGLCKTFLFINLAAASTSAILLLAVATVRYRKVCIPLGWQVTANHARIISVVIAVFSCLSSIPYTVVHGIQLVETGRPEVRGKECRVDQNYVNTIWPLVVSLVSLVIFLSCCIPLTYMYVRVGITAWRHIYAFDVSQADDAKMPQNTSDDTMDTKDSASDVQTKTDCIELELKDKPNEGVKKDVTSSQQTICVPPARGNLEAIGRKIANHTTRMLITISVVYIITNLTTLILVFIRSLKPEQMLNIGTVADSMYRLFLQIFMLNCAINPFIYCMCDRKFRKEATAFLRKVFCPQCQLKRNCGVNRK</sequence>